<dbReference type="RefSeq" id="XP_039133905.1">
    <property type="nucleotide sequence ID" value="XM_039277971.1"/>
</dbReference>
<dbReference type="InterPro" id="IPR046960">
    <property type="entry name" value="PPR_At4g14850-like_plant"/>
</dbReference>
<name>A0AB40C298_DIOCR</name>
<evidence type="ECO:0000313" key="6">
    <source>
        <dbReference type="RefSeq" id="XP_039133906.1"/>
    </source>
</evidence>
<dbReference type="PANTHER" id="PTHR47926">
    <property type="entry name" value="PENTATRICOPEPTIDE REPEAT-CONTAINING PROTEIN"/>
    <property type="match status" value="1"/>
</dbReference>
<comment type="similarity">
    <text evidence="2">Belongs to the PPR family. PCMP-E subfamily.</text>
</comment>
<dbReference type="Proteomes" id="UP001515500">
    <property type="component" value="Chromosome 10"/>
</dbReference>
<dbReference type="PANTHER" id="PTHR47926:SF459">
    <property type="entry name" value="PENTATRICOPEPTIDE REPEAT-CONTAINING PROTEIN"/>
    <property type="match status" value="1"/>
</dbReference>
<dbReference type="InterPro" id="IPR002885">
    <property type="entry name" value="PPR_rpt"/>
</dbReference>
<evidence type="ECO:0000313" key="4">
    <source>
        <dbReference type="Proteomes" id="UP001515500"/>
    </source>
</evidence>
<feature type="repeat" description="PPR" evidence="3">
    <location>
        <begin position="377"/>
        <end position="411"/>
    </location>
</feature>
<evidence type="ECO:0000256" key="1">
    <source>
        <dbReference type="ARBA" id="ARBA00022737"/>
    </source>
</evidence>
<feature type="repeat" description="PPR" evidence="3">
    <location>
        <begin position="276"/>
        <end position="310"/>
    </location>
</feature>
<dbReference type="AlphaFoldDB" id="A0AB40C298"/>
<accession>A0AB40C298</accession>
<keyword evidence="4" id="KW-1185">Reference proteome</keyword>
<feature type="repeat" description="PPR" evidence="3">
    <location>
        <begin position="77"/>
        <end position="111"/>
    </location>
</feature>
<evidence type="ECO:0000256" key="3">
    <source>
        <dbReference type="PROSITE-ProRule" id="PRU00708"/>
    </source>
</evidence>
<dbReference type="Pfam" id="PF01535">
    <property type="entry name" value="PPR"/>
    <property type="match status" value="7"/>
</dbReference>
<protein>
    <submittedName>
        <fullName evidence="5 6">Pentatricopeptide repeat-containing protein At4g38010</fullName>
    </submittedName>
</protein>
<reference evidence="5 6" key="1">
    <citation type="submission" date="2025-04" db="UniProtKB">
        <authorList>
            <consortium name="RefSeq"/>
        </authorList>
    </citation>
    <scope>IDENTIFICATION</scope>
</reference>
<dbReference type="Pfam" id="PF13041">
    <property type="entry name" value="PPR_2"/>
    <property type="match status" value="1"/>
</dbReference>
<dbReference type="Gene3D" id="1.25.40.10">
    <property type="entry name" value="Tetratricopeptide repeat domain"/>
    <property type="match status" value="4"/>
</dbReference>
<dbReference type="Pfam" id="PF20431">
    <property type="entry name" value="E_motif"/>
    <property type="match status" value="1"/>
</dbReference>
<dbReference type="InterPro" id="IPR011990">
    <property type="entry name" value="TPR-like_helical_dom_sf"/>
</dbReference>
<dbReference type="GO" id="GO:0009451">
    <property type="term" value="P:RNA modification"/>
    <property type="evidence" value="ECO:0007669"/>
    <property type="project" value="InterPro"/>
</dbReference>
<dbReference type="GO" id="GO:0003723">
    <property type="term" value="F:RNA binding"/>
    <property type="evidence" value="ECO:0007669"/>
    <property type="project" value="InterPro"/>
</dbReference>
<dbReference type="FunFam" id="1.25.40.10:FF:000280">
    <property type="entry name" value="Pentatricopeptide repeat-containing protein"/>
    <property type="match status" value="1"/>
</dbReference>
<dbReference type="PROSITE" id="PS51375">
    <property type="entry name" value="PPR"/>
    <property type="match status" value="3"/>
</dbReference>
<organism evidence="4 5">
    <name type="scientific">Dioscorea cayennensis subsp. rotundata</name>
    <name type="common">White Guinea yam</name>
    <name type="synonym">Dioscorea rotundata</name>
    <dbReference type="NCBI Taxonomy" id="55577"/>
    <lineage>
        <taxon>Eukaryota</taxon>
        <taxon>Viridiplantae</taxon>
        <taxon>Streptophyta</taxon>
        <taxon>Embryophyta</taxon>
        <taxon>Tracheophyta</taxon>
        <taxon>Spermatophyta</taxon>
        <taxon>Magnoliopsida</taxon>
        <taxon>Liliopsida</taxon>
        <taxon>Dioscoreales</taxon>
        <taxon>Dioscoreaceae</taxon>
        <taxon>Dioscorea</taxon>
    </lineage>
</organism>
<proteinExistence type="inferred from homology"/>
<dbReference type="FunFam" id="1.25.40.10:FF:000031">
    <property type="entry name" value="Pentatricopeptide repeat-containing protein mitochondrial"/>
    <property type="match status" value="1"/>
</dbReference>
<dbReference type="FunFam" id="1.25.40.10:FF:000344">
    <property type="entry name" value="Pentatricopeptide repeat-containing protein"/>
    <property type="match status" value="1"/>
</dbReference>
<keyword evidence="1" id="KW-0677">Repeat</keyword>
<dbReference type="NCBIfam" id="TIGR00756">
    <property type="entry name" value="PPR"/>
    <property type="match status" value="3"/>
</dbReference>
<dbReference type="InterPro" id="IPR046848">
    <property type="entry name" value="E_motif"/>
</dbReference>
<dbReference type="GeneID" id="120270899"/>
<sequence>MQHIKPVLLNLLHEPTSISSKSFNQIHALLLTSSISIDYSLSLNLSQLLASSSPPSLAYQAFKHLHHHHHHHHHQPTPFLFNTLISSYARTTTPLSAFLVYRFMLRDGFRPDKYTFPVVLKSCMRFSGIGEARQVHGAIVKMGFAWHLHALNALVHVYGLCGEFDNAGNLFDEMPLRDVVSWTGLVSVYVKAGFFREALALFGLMDVEPNGATLVSVFVACGRLGELKLGRRIHGLILKREAGISVVEGNALMDMYVKCEHLDEAKRVFERLPQRDIVSWTSIISGLAQCKRPKDALEVFHAMQGEGLEPDKVTLSSVLSACASLGALDTGSWVCEYIERKGLEWDVHIGTSMVDMYAKCGCLELALQTFRKMPHKNVSSWNALIGGLALHGHGSDALYYFDLLIRSGIKPNDVTVVAVLSACSHSGYVEEGRHHFKSMSEIYQLAPKIEHYGCMVDLLGRAGLITEAYELIRVMPLRADVRIWGAMLSACKAHGNVELSQQILGRLLELESCDSGVYVLLSNIFANSDRWGDVTRMRKLMRDMGIKKEPGSSVIEVNGKAHEFLVGEIDHPDKEEILLLLDVLAKQVQLDI</sequence>
<evidence type="ECO:0000313" key="5">
    <source>
        <dbReference type="RefSeq" id="XP_039133905.1"/>
    </source>
</evidence>
<dbReference type="RefSeq" id="XP_039133906.1">
    <property type="nucleotide sequence ID" value="XM_039277972.1"/>
</dbReference>
<gene>
    <name evidence="5 6" type="primary">LOC120270899</name>
</gene>
<evidence type="ECO:0000256" key="2">
    <source>
        <dbReference type="ARBA" id="ARBA00061659"/>
    </source>
</evidence>
<dbReference type="FunFam" id="1.25.40.10:FF:000073">
    <property type="entry name" value="Pentatricopeptide repeat-containing protein chloroplastic"/>
    <property type="match status" value="1"/>
</dbReference>